<dbReference type="AlphaFoldDB" id="A0A816LF28"/>
<reference evidence="1" key="1">
    <citation type="submission" date="2021-01" db="EMBL/GenBank/DDBJ databases">
        <authorList>
            <consortium name="Genoscope - CEA"/>
            <person name="William W."/>
        </authorList>
    </citation>
    <scope>NUCLEOTIDE SEQUENCE</scope>
</reference>
<dbReference type="EMBL" id="HG994369">
    <property type="protein sequence ID" value="CAF1930468.1"/>
    <property type="molecule type" value="Genomic_DNA"/>
</dbReference>
<accession>A0A816LF28</accession>
<proteinExistence type="predicted"/>
<evidence type="ECO:0000313" key="1">
    <source>
        <dbReference type="EMBL" id="CAF1930468.1"/>
    </source>
</evidence>
<organism evidence="1">
    <name type="scientific">Brassica napus</name>
    <name type="common">Rape</name>
    <dbReference type="NCBI Taxonomy" id="3708"/>
    <lineage>
        <taxon>Eukaryota</taxon>
        <taxon>Viridiplantae</taxon>
        <taxon>Streptophyta</taxon>
        <taxon>Embryophyta</taxon>
        <taxon>Tracheophyta</taxon>
        <taxon>Spermatophyta</taxon>
        <taxon>Magnoliopsida</taxon>
        <taxon>eudicotyledons</taxon>
        <taxon>Gunneridae</taxon>
        <taxon>Pentapetalae</taxon>
        <taxon>rosids</taxon>
        <taxon>malvids</taxon>
        <taxon>Brassicales</taxon>
        <taxon>Brassicaceae</taxon>
        <taxon>Brassiceae</taxon>
        <taxon>Brassica</taxon>
    </lineage>
</organism>
<name>A0A816LF28_BRANA</name>
<dbReference type="Proteomes" id="UP001295469">
    <property type="component" value="Chromosome C05"/>
</dbReference>
<gene>
    <name evidence="1" type="ORF">DARMORV10_C05P38270.1</name>
</gene>
<protein>
    <submittedName>
        <fullName evidence="1">(rape) hypothetical protein</fullName>
    </submittedName>
</protein>
<sequence length="192" mass="20753">MDKNSIFYDTNPLSNKVRLHKIWCSLWFFSLLHGESGGSWRVDPLESSVALVALRKYGVCSLFEDDEEPSEITSSVIGAGSSSPVDRKGMVSEKVEELALSRTCETADLVRHTAVRVWSCSSLKLTSGGRGTPLWVVLLTVTGGGSGAGLGLPGAETLWSSDLKPPGSNRRRMRLAPGLLSHRPTPLCLDLL</sequence>